<accession>A0A8K0QVF8</accession>
<evidence type="ECO:0000313" key="1">
    <source>
        <dbReference type="EMBL" id="KAH7073153.1"/>
    </source>
</evidence>
<comment type="caution">
    <text evidence="1">The sequence shown here is derived from an EMBL/GenBank/DDBJ whole genome shotgun (WGS) entry which is preliminary data.</text>
</comment>
<protein>
    <submittedName>
        <fullName evidence="1">Uncharacterized protein</fullName>
    </submittedName>
</protein>
<dbReference type="EMBL" id="JAGMVJ010000022">
    <property type="protein sequence ID" value="KAH7073153.1"/>
    <property type="molecule type" value="Genomic_DNA"/>
</dbReference>
<keyword evidence="2" id="KW-1185">Reference proteome</keyword>
<dbReference type="OrthoDB" id="5130616at2759"/>
<reference evidence="1" key="1">
    <citation type="journal article" date="2021" name="Nat. Commun.">
        <title>Genetic determinants of endophytism in the Arabidopsis root mycobiome.</title>
        <authorList>
            <person name="Mesny F."/>
            <person name="Miyauchi S."/>
            <person name="Thiergart T."/>
            <person name="Pickel B."/>
            <person name="Atanasova L."/>
            <person name="Karlsson M."/>
            <person name="Huettel B."/>
            <person name="Barry K.W."/>
            <person name="Haridas S."/>
            <person name="Chen C."/>
            <person name="Bauer D."/>
            <person name="Andreopoulos W."/>
            <person name="Pangilinan J."/>
            <person name="LaButti K."/>
            <person name="Riley R."/>
            <person name="Lipzen A."/>
            <person name="Clum A."/>
            <person name="Drula E."/>
            <person name="Henrissat B."/>
            <person name="Kohler A."/>
            <person name="Grigoriev I.V."/>
            <person name="Martin F.M."/>
            <person name="Hacquard S."/>
        </authorList>
    </citation>
    <scope>NUCLEOTIDE SEQUENCE</scope>
    <source>
        <strain evidence="1">MPI-SDFR-AT-0120</strain>
    </source>
</reference>
<name>A0A8K0QVF8_9PLEO</name>
<sequence>MDEASGAVIHEIISWCSTSSLKALCLSSKKLNRLATPQLYSTLVLEQRGPRGGVIADPFAYLLPITYLIFSSPAHASWVTSLVVIGDLGRNYETETGAPDRFGERKRLWPHHGTPVLEDILWKKCTEYALNDSEGPRMKLDLYYGFTEHPELVQMLGRVGNRVFPFEHTHTMSHGPFAMPIDILIKSRHSQELQSPQDLAPFLNLPRLRCLYGLRMEDSEEEPRINMHELASLKPCSCPVEHIELRRSVILSRNLENLVKVTIPGKLKSFTYEIGESSWSSCSINHETILSSLDPHLETLEAPALTHADLYHYQYGSDGHNPCAISLAPFTALRRLKIAPVYIWSNSIFTDKKAVQSPRAQERLWQALPASLEQLWITRAQGQKPMIECGGPYDQLPFVPLCLLPALKVLIQRKPDRFPGLVDLRIEFPPSAWEPEWYADLASVCGVAEAARIRCTIILAEGKILDRKTDVERGWGWDEDVQWEPCFLNQEYAKTWIRVAEEKNLVERMRVYREEILRLWGMKPSQGVRALLEMGRYG</sequence>
<proteinExistence type="predicted"/>
<dbReference type="Proteomes" id="UP000813461">
    <property type="component" value="Unassembled WGS sequence"/>
</dbReference>
<gene>
    <name evidence="1" type="ORF">FB567DRAFT_611306</name>
</gene>
<organism evidence="1 2">
    <name type="scientific">Paraphoma chrysanthemicola</name>
    <dbReference type="NCBI Taxonomy" id="798071"/>
    <lineage>
        <taxon>Eukaryota</taxon>
        <taxon>Fungi</taxon>
        <taxon>Dikarya</taxon>
        <taxon>Ascomycota</taxon>
        <taxon>Pezizomycotina</taxon>
        <taxon>Dothideomycetes</taxon>
        <taxon>Pleosporomycetidae</taxon>
        <taxon>Pleosporales</taxon>
        <taxon>Pleosporineae</taxon>
        <taxon>Phaeosphaeriaceae</taxon>
        <taxon>Paraphoma</taxon>
    </lineage>
</organism>
<dbReference type="AlphaFoldDB" id="A0A8K0QVF8"/>
<evidence type="ECO:0000313" key="2">
    <source>
        <dbReference type="Proteomes" id="UP000813461"/>
    </source>
</evidence>